<keyword evidence="1" id="KW-0067">ATP-binding</keyword>
<keyword evidence="2" id="KW-1185">Reference proteome</keyword>
<protein>
    <submittedName>
        <fullName evidence="1">ATP-binding protein</fullName>
    </submittedName>
</protein>
<sequence length="788" mass="85351">MTPEPPVPQELDEVPAAEGARRTLTRLRAPRNWRTLTLTLVVTAVVLVGIATIFAFVLALTREDASWVDQHLVWLFGANIAASITLLAVIVGALVRLGRRLKAGKFGSRLLVKLAFLLGLVGVLPGALVYAVSYQFVTRSFEVWFDQRVQSALNAGLALGRLTLDTLQADLKSRTLAGADRLALAPAKVTVADLERLRDQLGASRVTWLDGRGQVLQSADVSGQPLRLVRVPPTLVRQARAARVASEYDGLDIAGDVPAEGPPDSLSVTLRALAWVPGSSLSLRTDNDHYLMVSQTVPPTLAWQALSVQQAYSEYQQRALGRDGLRSAYIGTLTMALVLALFGAFLLASVLGNQLLTPLLLLAQGVEQVARGNLRSRPTFASNDELGGLTRAFAEMTDQLADARAQVQRGVNQIVTTRTRLQTILDNLSAGVLVFDSQGLLETANPGASRILQVDFYPLIGQPLHRSPELRGLAVTVDEHFQRLIQQAPGQAQTQWEESFDYVHSKAELSLTLMLRVAVLPGNNRLLVFDDISQMVAHQRVQAWGEVAKRLAHEIKNPLTPIQLAAERLQRKLDAKLDEADRALLTRSVSTIVAQVQAMIRLVNEFRDYGRLPKAQLKAVSLADEITGILPLYGGALERGLLHVETAPDLPAIRADSTQLRQVIHNLVQNAMDAVAGQDDGQVWLRALPRRGADGRVSHVTLLVQDNGPGFAPGVEKRIFEPYVTTKTKGTGLGLPMVKKIAEEHHALISASSLGAAPGGSPELEAKSAHRGAQVSLSFPVDAPVLQV</sequence>
<dbReference type="Proteomes" id="UP001364695">
    <property type="component" value="Unassembled WGS sequence"/>
</dbReference>
<dbReference type="EMBL" id="JAWDIE010000011">
    <property type="protein sequence ID" value="MEJ7138434.1"/>
    <property type="molecule type" value="Genomic_DNA"/>
</dbReference>
<accession>A0ACC6P2K5</accession>
<proteinExistence type="predicted"/>
<name>A0ACC6P2K5_9BURK</name>
<keyword evidence="1" id="KW-0547">Nucleotide-binding</keyword>
<evidence type="ECO:0000313" key="1">
    <source>
        <dbReference type="EMBL" id="MEJ7138434.1"/>
    </source>
</evidence>
<organism evidence="1 2">
    <name type="scientific">Amphibiibacter pelophylacis</name>
    <dbReference type="NCBI Taxonomy" id="1799477"/>
    <lineage>
        <taxon>Bacteria</taxon>
        <taxon>Pseudomonadati</taxon>
        <taxon>Pseudomonadota</taxon>
        <taxon>Betaproteobacteria</taxon>
        <taxon>Burkholderiales</taxon>
        <taxon>Sphaerotilaceae</taxon>
        <taxon>Amphibiibacter</taxon>
    </lineage>
</organism>
<reference evidence="1" key="1">
    <citation type="submission" date="2023-10" db="EMBL/GenBank/DDBJ databases">
        <title>Amphibacter perezi, gen. nov., sp. nov. a novel taxa of the family Comamonadaceae, class Betaproteobacteria isolated from the skin microbiota of Pelophylax perezi from different populations.</title>
        <authorList>
            <person name="Costa S."/>
            <person name="Proenca D.N."/>
            <person name="Lopes I."/>
            <person name="Morais P.V."/>
        </authorList>
    </citation>
    <scope>NUCLEOTIDE SEQUENCE</scope>
    <source>
        <strain evidence="1">SL12-8</strain>
    </source>
</reference>
<gene>
    <name evidence="1" type="ORF">RV045_08315</name>
</gene>
<evidence type="ECO:0000313" key="2">
    <source>
        <dbReference type="Proteomes" id="UP001364695"/>
    </source>
</evidence>
<comment type="caution">
    <text evidence="1">The sequence shown here is derived from an EMBL/GenBank/DDBJ whole genome shotgun (WGS) entry which is preliminary data.</text>
</comment>